<reference evidence="2 3" key="1">
    <citation type="submission" date="2024-10" db="EMBL/GenBank/DDBJ databases">
        <title>Updated reference genomes for cyclostephanoid diatoms.</title>
        <authorList>
            <person name="Roberts W.R."/>
            <person name="Alverson A.J."/>
        </authorList>
    </citation>
    <scope>NUCLEOTIDE SEQUENCE [LARGE SCALE GENOMIC DNA]</scope>
    <source>
        <strain evidence="2 3">AJA010-31</strain>
    </source>
</reference>
<sequence>MEHNAQAIIAQATSTLSSSGIDAAQNIYKSAILDWVDDITMGDAMEVEGMKEQVADLWLGYALLNRGANLFKSATEVYGQAIHCPVAGSIGKVWLEYAKFLEERSRPRTAQNLYIKALVGDNDGDGPAVSNEEDRTLLWNEFLRMIQTTKKNPDLTLEELKSTVEAELGKKVTADGESTAAPATVTSAAVETNPTEIEETRPAKRSRWNKKEPEETVPITPGSIDTVANVLFTASKNMPPDIETLWHARDGGSHPTPPEPPLFSAAPPKLGDPSGKDLVGNEAALQILKMMVAKTADGKSLGSALLDFSEACWMMTALKEEEVTKSHMILEEKLVADLEALEANLEARASVAGAALSAVQQANEHERNQFRTQAAAQREQLNSSSAWEMRKLLHSQQILLSSVKLPGFNGPTVDSASIAYQAKVCSVMHSAFYLRARVGEASHVKMLTKQIENLQAIISTAVKIEPVPQFPMPPHMPPAMYSMPPAFPAPPMYNPQFNHQL</sequence>
<proteinExistence type="predicted"/>
<dbReference type="AlphaFoldDB" id="A0ABD3N6D0"/>
<comment type="caution">
    <text evidence="2">The sequence shown here is derived from an EMBL/GenBank/DDBJ whole genome shotgun (WGS) entry which is preliminary data.</text>
</comment>
<name>A0ABD3N6D0_9STRA</name>
<dbReference type="Gene3D" id="1.25.40.10">
    <property type="entry name" value="Tetratricopeptide repeat domain"/>
    <property type="match status" value="1"/>
</dbReference>
<evidence type="ECO:0000256" key="1">
    <source>
        <dbReference type="SAM" id="MobiDB-lite"/>
    </source>
</evidence>
<evidence type="ECO:0000313" key="2">
    <source>
        <dbReference type="EMBL" id="KAL3768270.1"/>
    </source>
</evidence>
<dbReference type="Proteomes" id="UP001530400">
    <property type="component" value="Unassembled WGS sequence"/>
</dbReference>
<dbReference type="InterPro" id="IPR011990">
    <property type="entry name" value="TPR-like_helical_dom_sf"/>
</dbReference>
<feature type="region of interest" description="Disordered" evidence="1">
    <location>
        <begin position="174"/>
        <end position="221"/>
    </location>
</feature>
<feature type="compositionally biased region" description="Low complexity" evidence="1">
    <location>
        <begin position="177"/>
        <end position="192"/>
    </location>
</feature>
<evidence type="ECO:0000313" key="3">
    <source>
        <dbReference type="Proteomes" id="UP001530400"/>
    </source>
</evidence>
<gene>
    <name evidence="2" type="ORF">ACHAWO_012380</name>
</gene>
<accession>A0ABD3N6D0</accession>
<keyword evidence="3" id="KW-1185">Reference proteome</keyword>
<dbReference type="EMBL" id="JALLPJ020001350">
    <property type="protein sequence ID" value="KAL3768270.1"/>
    <property type="molecule type" value="Genomic_DNA"/>
</dbReference>
<organism evidence="2 3">
    <name type="scientific">Cyclotella atomus</name>
    <dbReference type="NCBI Taxonomy" id="382360"/>
    <lineage>
        <taxon>Eukaryota</taxon>
        <taxon>Sar</taxon>
        <taxon>Stramenopiles</taxon>
        <taxon>Ochrophyta</taxon>
        <taxon>Bacillariophyta</taxon>
        <taxon>Coscinodiscophyceae</taxon>
        <taxon>Thalassiosirophycidae</taxon>
        <taxon>Stephanodiscales</taxon>
        <taxon>Stephanodiscaceae</taxon>
        <taxon>Cyclotella</taxon>
    </lineage>
</organism>
<protein>
    <submittedName>
        <fullName evidence="2">Uncharacterized protein</fullName>
    </submittedName>
</protein>
<feature type="region of interest" description="Disordered" evidence="1">
    <location>
        <begin position="249"/>
        <end position="268"/>
    </location>
</feature>